<comment type="caution">
    <text evidence="1">The sequence shown here is derived from an EMBL/GenBank/DDBJ whole genome shotgun (WGS) entry which is preliminary data.</text>
</comment>
<name>A0ACC0JTU0_CHOFU</name>
<dbReference type="Proteomes" id="UP001064048">
    <property type="component" value="Chromosome 3"/>
</dbReference>
<reference evidence="1 2" key="1">
    <citation type="journal article" date="2022" name="Genome Biol. Evol.">
        <title>The Spruce Budworm Genome: Reconstructing the Evolutionary History of Antifreeze Proteins.</title>
        <authorList>
            <person name="Beliveau C."/>
            <person name="Gagne P."/>
            <person name="Picq S."/>
            <person name="Vernygora O."/>
            <person name="Keeling C.I."/>
            <person name="Pinkney K."/>
            <person name="Doucet D."/>
            <person name="Wen F."/>
            <person name="Johnston J.S."/>
            <person name="Maaroufi H."/>
            <person name="Boyle B."/>
            <person name="Laroche J."/>
            <person name="Dewar K."/>
            <person name="Juretic N."/>
            <person name="Blackburn G."/>
            <person name="Nisole A."/>
            <person name="Brunet B."/>
            <person name="Brandao M."/>
            <person name="Lumley L."/>
            <person name="Duan J."/>
            <person name="Quan G."/>
            <person name="Lucarotti C.J."/>
            <person name="Roe A.D."/>
            <person name="Sperling F.A.H."/>
            <person name="Levesque R.C."/>
            <person name="Cusson M."/>
        </authorList>
    </citation>
    <scope>NUCLEOTIDE SEQUENCE [LARGE SCALE GENOMIC DNA]</scope>
    <source>
        <strain evidence="1">Glfc:IPQL:Cfum</strain>
    </source>
</reference>
<sequence>MAGESSKTKSDLILDENPVKKIKLSTDMSTTRTVATMCGAWRPDEEDGGMILVFKTRQPCLSPDPEKESEFPENIEDFWEAGTNNDQDSTVNL</sequence>
<gene>
    <name evidence="1" type="ORF">MSG28_002018</name>
</gene>
<evidence type="ECO:0000313" key="1">
    <source>
        <dbReference type="EMBL" id="KAI8427485.1"/>
    </source>
</evidence>
<evidence type="ECO:0000313" key="2">
    <source>
        <dbReference type="Proteomes" id="UP001064048"/>
    </source>
</evidence>
<proteinExistence type="predicted"/>
<dbReference type="EMBL" id="CM046103">
    <property type="protein sequence ID" value="KAI8427485.1"/>
    <property type="molecule type" value="Genomic_DNA"/>
</dbReference>
<protein>
    <submittedName>
        <fullName evidence="1">Uncharacterized protein</fullName>
    </submittedName>
</protein>
<accession>A0ACC0JTU0</accession>
<keyword evidence="2" id="KW-1185">Reference proteome</keyword>
<organism evidence="1 2">
    <name type="scientific">Choristoneura fumiferana</name>
    <name type="common">Spruce budworm moth</name>
    <name type="synonym">Archips fumiferana</name>
    <dbReference type="NCBI Taxonomy" id="7141"/>
    <lineage>
        <taxon>Eukaryota</taxon>
        <taxon>Metazoa</taxon>
        <taxon>Ecdysozoa</taxon>
        <taxon>Arthropoda</taxon>
        <taxon>Hexapoda</taxon>
        <taxon>Insecta</taxon>
        <taxon>Pterygota</taxon>
        <taxon>Neoptera</taxon>
        <taxon>Endopterygota</taxon>
        <taxon>Lepidoptera</taxon>
        <taxon>Glossata</taxon>
        <taxon>Ditrysia</taxon>
        <taxon>Tortricoidea</taxon>
        <taxon>Tortricidae</taxon>
        <taxon>Tortricinae</taxon>
        <taxon>Choristoneura</taxon>
    </lineage>
</organism>